<feature type="binding site" evidence="12">
    <location>
        <position position="243"/>
    </location>
    <ligand>
        <name>Zn(2+)</name>
        <dbReference type="ChEBI" id="CHEBI:29105"/>
        <label>2</label>
    </ligand>
</feature>
<evidence type="ECO:0000256" key="5">
    <source>
        <dbReference type="ARBA" id="ARBA00022729"/>
    </source>
</evidence>
<dbReference type="GO" id="GO:0046513">
    <property type="term" value="P:ceramide biosynthetic process"/>
    <property type="evidence" value="ECO:0007669"/>
    <property type="project" value="UniProtKB-ARBA"/>
</dbReference>
<dbReference type="PIRSF" id="PIRSF000948">
    <property type="entry name" value="Sphingomy_PDE"/>
    <property type="match status" value="1"/>
</dbReference>
<comment type="similarity">
    <text evidence="2 11">Belongs to the acid sphingomyelinase family.</text>
</comment>
<dbReference type="PANTHER" id="PTHR10340">
    <property type="entry name" value="SPHINGOMYELIN PHOSPHODIESTERASE"/>
    <property type="match status" value="1"/>
</dbReference>
<dbReference type="InterPro" id="IPR041805">
    <property type="entry name" value="ASMase/PPN1_MPP"/>
</dbReference>
<dbReference type="Proteomes" id="UP001162131">
    <property type="component" value="Unassembled WGS sequence"/>
</dbReference>
<dbReference type="GO" id="GO:0016020">
    <property type="term" value="C:membrane"/>
    <property type="evidence" value="ECO:0007669"/>
    <property type="project" value="GOC"/>
</dbReference>
<gene>
    <name evidence="16" type="ORF">BSTOLATCC_MIC53891</name>
</gene>
<keyword evidence="7 12" id="KW-0862">Zinc</keyword>
<feature type="binding site" evidence="12">
    <location>
        <position position="381"/>
    </location>
    <ligand>
        <name>Zn(2+)</name>
        <dbReference type="ChEBI" id="CHEBI:29105"/>
        <label>1</label>
    </ligand>
</feature>
<feature type="disulfide bond" evidence="13">
    <location>
        <begin position="154"/>
        <end position="159"/>
    </location>
</feature>
<dbReference type="PANTHER" id="PTHR10340:SF57">
    <property type="entry name" value="METALLOPHOS DOMAIN-CONTAINING PROTEIN"/>
    <property type="match status" value="1"/>
</dbReference>
<dbReference type="CDD" id="cd00842">
    <property type="entry name" value="MPP_ASMase"/>
    <property type="match status" value="1"/>
</dbReference>
<comment type="subcellular location">
    <subcellularLocation>
        <location evidence="1">Secreted</location>
    </subcellularLocation>
</comment>
<evidence type="ECO:0000256" key="8">
    <source>
        <dbReference type="ARBA" id="ARBA00023157"/>
    </source>
</evidence>
<dbReference type="AlphaFoldDB" id="A0AAU9JZS1"/>
<feature type="binding site" evidence="12">
    <location>
        <position position="204"/>
    </location>
    <ligand>
        <name>Zn(2+)</name>
        <dbReference type="ChEBI" id="CHEBI:29105"/>
        <label>1</label>
    </ligand>
</feature>
<dbReference type="Gene3D" id="1.10.225.10">
    <property type="entry name" value="Saposin-like"/>
    <property type="match status" value="1"/>
</dbReference>
<feature type="binding site" evidence="12">
    <location>
        <position position="379"/>
    </location>
    <ligand>
        <name>Zn(2+)</name>
        <dbReference type="ChEBI" id="CHEBI:29105"/>
        <label>2</label>
    </ligand>
</feature>
<evidence type="ECO:0000256" key="7">
    <source>
        <dbReference type="ARBA" id="ARBA00022833"/>
    </source>
</evidence>
<feature type="disulfide bond" evidence="13">
    <location>
        <begin position="503"/>
        <end position="507"/>
    </location>
</feature>
<comment type="function">
    <text evidence="11">Converts sphingomyelin to ceramide.</text>
</comment>
<evidence type="ECO:0000256" key="12">
    <source>
        <dbReference type="PIRSR" id="PIRSR000948-1"/>
    </source>
</evidence>
<keyword evidence="6 11" id="KW-0378">Hydrolase</keyword>
<keyword evidence="10 11" id="KW-0326">Glycosidase</keyword>
<evidence type="ECO:0000256" key="6">
    <source>
        <dbReference type="ARBA" id="ARBA00022801"/>
    </source>
</evidence>
<evidence type="ECO:0000256" key="4">
    <source>
        <dbReference type="ARBA" id="ARBA00022723"/>
    </source>
</evidence>
<dbReference type="GO" id="GO:0016798">
    <property type="term" value="F:hydrolase activity, acting on glycosyl bonds"/>
    <property type="evidence" value="ECO:0007669"/>
    <property type="project" value="UniProtKB-KW"/>
</dbReference>
<feature type="chain" id="PRO_5043773455" description="Sphingomyelin phosphodiesterase" evidence="14">
    <location>
        <begin position="17"/>
        <end position="553"/>
    </location>
</feature>
<keyword evidence="3" id="KW-0964">Secreted</keyword>
<feature type="domain" description="Saposin B-type" evidence="15">
    <location>
        <begin position="21"/>
        <end position="101"/>
    </location>
</feature>
<dbReference type="Pfam" id="PF19272">
    <property type="entry name" value="ASMase_C"/>
    <property type="match status" value="1"/>
</dbReference>
<feature type="disulfide bond" evidence="13">
    <location>
        <begin position="160"/>
        <end position="176"/>
    </location>
</feature>
<dbReference type="SMART" id="SM00741">
    <property type="entry name" value="SapB"/>
    <property type="match status" value="1"/>
</dbReference>
<accession>A0AAU9JZS1</accession>
<dbReference type="GO" id="GO:0046872">
    <property type="term" value="F:metal ion binding"/>
    <property type="evidence" value="ECO:0007669"/>
    <property type="project" value="UniProtKB-KW"/>
</dbReference>
<dbReference type="InterPro" id="IPR008139">
    <property type="entry name" value="SaposinB_dom"/>
</dbReference>
<dbReference type="GO" id="GO:0006685">
    <property type="term" value="P:sphingomyelin catabolic process"/>
    <property type="evidence" value="ECO:0007669"/>
    <property type="project" value="UniProtKB-UniRule"/>
</dbReference>
<evidence type="ECO:0000256" key="14">
    <source>
        <dbReference type="SAM" id="SignalP"/>
    </source>
</evidence>
<evidence type="ECO:0000313" key="16">
    <source>
        <dbReference type="EMBL" id="CAG9331832.1"/>
    </source>
</evidence>
<dbReference type="PROSITE" id="PS50015">
    <property type="entry name" value="SAP_B"/>
    <property type="match status" value="1"/>
</dbReference>
<feature type="binding site" evidence="12">
    <location>
        <position position="204"/>
    </location>
    <ligand>
        <name>Zn(2+)</name>
        <dbReference type="ChEBI" id="CHEBI:29105"/>
        <label>2</label>
    </ligand>
</feature>
<dbReference type="InterPro" id="IPR011001">
    <property type="entry name" value="Saposin-like"/>
</dbReference>
<reference evidence="16" key="1">
    <citation type="submission" date="2021-09" db="EMBL/GenBank/DDBJ databases">
        <authorList>
            <consortium name="AG Swart"/>
            <person name="Singh M."/>
            <person name="Singh A."/>
            <person name="Seah K."/>
            <person name="Emmerich C."/>
        </authorList>
    </citation>
    <scope>NUCLEOTIDE SEQUENCE</scope>
    <source>
        <strain evidence="16">ATCC30299</strain>
    </source>
</reference>
<feature type="binding site" evidence="12">
    <location>
        <position position="141"/>
    </location>
    <ligand>
        <name>Zn(2+)</name>
        <dbReference type="ChEBI" id="CHEBI:29105"/>
        <label>1</label>
    </ligand>
</feature>
<dbReference type="InterPro" id="IPR004843">
    <property type="entry name" value="Calcineurin-like_PHP"/>
</dbReference>
<evidence type="ECO:0000256" key="13">
    <source>
        <dbReference type="PIRSR" id="PIRSR000948-2"/>
    </source>
</evidence>
<feature type="binding site" evidence="12">
    <location>
        <position position="139"/>
    </location>
    <ligand>
        <name>Zn(2+)</name>
        <dbReference type="ChEBI" id="CHEBI:29105"/>
        <label>1</label>
    </ligand>
</feature>
<evidence type="ECO:0000259" key="15">
    <source>
        <dbReference type="PROSITE" id="PS50015"/>
    </source>
</evidence>
<evidence type="ECO:0000256" key="3">
    <source>
        <dbReference type="ARBA" id="ARBA00022525"/>
    </source>
</evidence>
<keyword evidence="5 14" id="KW-0732">Signal</keyword>
<comment type="caution">
    <text evidence="16">The sequence shown here is derived from an EMBL/GenBank/DDBJ whole genome shotgun (WGS) entry which is preliminary data.</text>
</comment>
<evidence type="ECO:0000313" key="17">
    <source>
        <dbReference type="Proteomes" id="UP001162131"/>
    </source>
</evidence>
<keyword evidence="9" id="KW-0325">Glycoprotein</keyword>
<feature type="signal peptide" evidence="14">
    <location>
        <begin position="1"/>
        <end position="16"/>
    </location>
</feature>
<comment type="cofactor">
    <cofactor evidence="12">
        <name>Zn(2+)</name>
        <dbReference type="ChEBI" id="CHEBI:29105"/>
    </cofactor>
    <text evidence="12">Binds 2 Zn(2+) ions per subunit.</text>
</comment>
<feature type="disulfide bond" evidence="13">
    <location>
        <begin position="56"/>
        <end position="65"/>
    </location>
</feature>
<protein>
    <recommendedName>
        <fullName evidence="11">Sphingomyelin phosphodiesterase</fullName>
    </recommendedName>
</protein>
<dbReference type="EMBL" id="CAJZBQ010000053">
    <property type="protein sequence ID" value="CAG9331832.1"/>
    <property type="molecule type" value="Genomic_DNA"/>
</dbReference>
<evidence type="ECO:0000256" key="9">
    <source>
        <dbReference type="ARBA" id="ARBA00023180"/>
    </source>
</evidence>
<keyword evidence="4 12" id="KW-0479">Metal-binding</keyword>
<organism evidence="16 17">
    <name type="scientific">Blepharisma stoltei</name>
    <dbReference type="NCBI Taxonomy" id="1481888"/>
    <lineage>
        <taxon>Eukaryota</taxon>
        <taxon>Sar</taxon>
        <taxon>Alveolata</taxon>
        <taxon>Ciliophora</taxon>
        <taxon>Postciliodesmatophora</taxon>
        <taxon>Heterotrichea</taxon>
        <taxon>Heterotrichida</taxon>
        <taxon>Blepharismidae</taxon>
        <taxon>Blepharisma</taxon>
    </lineage>
</organism>
<proteinExistence type="inferred from homology"/>
<evidence type="ECO:0000256" key="10">
    <source>
        <dbReference type="ARBA" id="ARBA00023295"/>
    </source>
</evidence>
<evidence type="ECO:0000256" key="2">
    <source>
        <dbReference type="ARBA" id="ARBA00008234"/>
    </source>
</evidence>
<sequence length="553" mass="64144">MKGYLAIFLLVFLGSAYDSHTRIECASCHLMVKALREGIDNNLVIRSGEDFLINICSVFEHHDICQGLIRIFGKSYTEAVTGKYLNPEFVCSSFGVCPTPQYLMENFTAYEEEILKDMPEIQPWPETGDKTFMVLQVTDIHVDFFYIPGSDASCNSPLCCRNGTGNAGYWGTLGKCDVPSQTVEIFLKQVKEMENIKFVAWTGDNPPHDVWAYEREKEMDVTKKLVKMFKKELSMPVYPIIGNHECFPIDLFKPDHEKQLIKELSKLWKGWLGDDQIKQFSANGFYSAFDKKTGFRILGLNNELGDLLNTWLILNNTDSAGMLAWLRKELYSAEQKNEPVIILGHIPNGDSYMDSHWSRHYRVLANRFQNTIRGQFFGHTHNDEFFVVHSLIPGASSPGVLFAAPSFGTYTDHNPSFRLYEYDWQTHHLVNIHQYRLPLYKYRSPDDTALFEEVFNFKDEYNMADLSPSSFEKIVEKMKTDNVFAQTYYANWMGQYSFESNKCDERCQRYIYCRLQSDVFDEVFECDRFGAPSYITSHYFYSKLQGSWEYLIE</sequence>
<dbReference type="Gene3D" id="3.60.21.10">
    <property type="match status" value="1"/>
</dbReference>
<evidence type="ECO:0000256" key="11">
    <source>
        <dbReference type="PIRNR" id="PIRNR000948"/>
    </source>
</evidence>
<name>A0AAU9JZS1_9CILI</name>
<dbReference type="InterPro" id="IPR029052">
    <property type="entry name" value="Metallo-depent_PP-like"/>
</dbReference>
<dbReference type="GO" id="GO:0005576">
    <property type="term" value="C:extracellular region"/>
    <property type="evidence" value="ECO:0007669"/>
    <property type="project" value="UniProtKB-SubCell"/>
</dbReference>
<keyword evidence="8 13" id="KW-1015">Disulfide bond</keyword>
<evidence type="ECO:0000256" key="1">
    <source>
        <dbReference type="ARBA" id="ARBA00004613"/>
    </source>
</evidence>
<dbReference type="SUPFAM" id="SSF56300">
    <property type="entry name" value="Metallo-dependent phosphatases"/>
    <property type="match status" value="1"/>
</dbReference>
<feature type="binding site" evidence="12">
    <location>
        <position position="345"/>
    </location>
    <ligand>
        <name>Zn(2+)</name>
        <dbReference type="ChEBI" id="CHEBI:29105"/>
        <label>2</label>
    </ligand>
</feature>
<feature type="disulfide bond" evidence="13">
    <location>
        <begin position="28"/>
        <end position="91"/>
    </location>
</feature>
<keyword evidence="17" id="KW-1185">Reference proteome</keyword>
<dbReference type="SUPFAM" id="SSF47862">
    <property type="entry name" value="Saposin"/>
    <property type="match status" value="1"/>
</dbReference>
<dbReference type="InterPro" id="IPR045473">
    <property type="entry name" value="ASM_C"/>
</dbReference>
<dbReference type="Pfam" id="PF00149">
    <property type="entry name" value="Metallophos"/>
    <property type="match status" value="1"/>
</dbReference>
<dbReference type="InterPro" id="IPR011160">
    <property type="entry name" value="Sphingomy_PDE"/>
</dbReference>
<dbReference type="GO" id="GO:0004767">
    <property type="term" value="F:sphingomyelin phosphodiesterase activity"/>
    <property type="evidence" value="ECO:0007669"/>
    <property type="project" value="UniProtKB-UniRule"/>
</dbReference>